<dbReference type="PANTHER" id="PTHR43401:SF2">
    <property type="entry name" value="L-THREONINE 3-DEHYDROGENASE"/>
    <property type="match status" value="1"/>
</dbReference>
<sequence>MRGKMRAAVVVEPRRLEIREVDIPQVGPGEVLIKVKACGICGTDFSIYTGKYSREYLPLIPGHEFSGEIVEVGEGVRHLRVGDKVTADINMSCGICFYCSRGQKLMCPEFRQLGIHIHGAFAEYVKAPASQVHKLPPNLGFEVGAFVEPTSCAIHAAKAMQVTLGSTVAVIGDGTLGILHTQIAKYQGAAPVILIGKHRERMEKAKALGVDYLVDITREDPLQKVKELTEGRGADFVIESVGTPETYELAIAMTRPGGRIAAFGITEAEATIQVKPFDFVLGERSMVGSCAGVGNDWPDAIKLLEYGRIDPRPLFSLRVPLEELEAALLLGKENRALLKIFVSPEVTKREELG</sequence>
<gene>
    <name evidence="6" type="ORF">ENV30_04870</name>
</gene>
<comment type="cofactor">
    <cofactor evidence="4">
        <name>Zn(2+)</name>
        <dbReference type="ChEBI" id="CHEBI:29105"/>
    </cofactor>
</comment>
<dbReference type="InterPro" id="IPR036291">
    <property type="entry name" value="NAD(P)-bd_dom_sf"/>
</dbReference>
<keyword evidence="2 4" id="KW-0862">Zinc</keyword>
<evidence type="ECO:0000256" key="4">
    <source>
        <dbReference type="RuleBase" id="RU361277"/>
    </source>
</evidence>
<dbReference type="SMART" id="SM00829">
    <property type="entry name" value="PKS_ER"/>
    <property type="match status" value="1"/>
</dbReference>
<accession>A0A7V3YGH2</accession>
<dbReference type="Gene3D" id="3.90.180.10">
    <property type="entry name" value="Medium-chain alcohol dehydrogenases, catalytic domain"/>
    <property type="match status" value="1"/>
</dbReference>
<evidence type="ECO:0000313" key="6">
    <source>
        <dbReference type="EMBL" id="HGI30625.1"/>
    </source>
</evidence>
<proteinExistence type="inferred from homology"/>
<dbReference type="Pfam" id="PF00107">
    <property type="entry name" value="ADH_zinc_N"/>
    <property type="match status" value="1"/>
</dbReference>
<dbReference type="PANTHER" id="PTHR43401">
    <property type="entry name" value="L-THREONINE 3-DEHYDROGENASE"/>
    <property type="match status" value="1"/>
</dbReference>
<dbReference type="InterPro" id="IPR050129">
    <property type="entry name" value="Zn_alcohol_dh"/>
</dbReference>
<dbReference type="InterPro" id="IPR013154">
    <property type="entry name" value="ADH-like_N"/>
</dbReference>
<name>A0A7V3YGH2_9BACT</name>
<dbReference type="GO" id="GO:0016616">
    <property type="term" value="F:oxidoreductase activity, acting on the CH-OH group of donors, NAD or NADP as acceptor"/>
    <property type="evidence" value="ECO:0007669"/>
    <property type="project" value="UniProtKB-ARBA"/>
</dbReference>
<organism evidence="6">
    <name type="scientific">Candidatus Caldatribacterium californiense</name>
    <dbReference type="NCBI Taxonomy" id="1454726"/>
    <lineage>
        <taxon>Bacteria</taxon>
        <taxon>Pseudomonadati</taxon>
        <taxon>Atribacterota</taxon>
        <taxon>Atribacteria</taxon>
        <taxon>Atribacterales</taxon>
        <taxon>Candidatus Caldatribacteriaceae</taxon>
        <taxon>Candidatus Caldatribacterium</taxon>
    </lineage>
</organism>
<dbReference type="Pfam" id="PF08240">
    <property type="entry name" value="ADH_N"/>
    <property type="match status" value="1"/>
</dbReference>
<feature type="domain" description="Enoyl reductase (ER)" evidence="5">
    <location>
        <begin position="14"/>
        <end position="342"/>
    </location>
</feature>
<evidence type="ECO:0000256" key="1">
    <source>
        <dbReference type="ARBA" id="ARBA00022723"/>
    </source>
</evidence>
<dbReference type="SUPFAM" id="SSF51735">
    <property type="entry name" value="NAD(P)-binding Rossmann-fold domains"/>
    <property type="match status" value="1"/>
</dbReference>
<reference evidence="6" key="1">
    <citation type="journal article" date="2020" name="mSystems">
        <title>Genome- and Community-Level Interaction Insights into Carbon Utilization and Element Cycling Functions of Hydrothermarchaeota in Hydrothermal Sediment.</title>
        <authorList>
            <person name="Zhou Z."/>
            <person name="Liu Y."/>
            <person name="Xu W."/>
            <person name="Pan J."/>
            <person name="Luo Z.H."/>
            <person name="Li M."/>
        </authorList>
    </citation>
    <scope>NUCLEOTIDE SEQUENCE [LARGE SCALE GENOMIC DNA]</scope>
    <source>
        <strain evidence="6">SpSt-747</strain>
    </source>
</reference>
<comment type="similarity">
    <text evidence="4">Belongs to the zinc-containing alcohol dehydrogenase family.</text>
</comment>
<dbReference type="PROSITE" id="PS00059">
    <property type="entry name" value="ADH_ZINC"/>
    <property type="match status" value="1"/>
</dbReference>
<keyword evidence="1 4" id="KW-0479">Metal-binding</keyword>
<evidence type="ECO:0000256" key="3">
    <source>
        <dbReference type="ARBA" id="ARBA00023002"/>
    </source>
</evidence>
<dbReference type="InterPro" id="IPR011032">
    <property type="entry name" value="GroES-like_sf"/>
</dbReference>
<dbReference type="SUPFAM" id="SSF50129">
    <property type="entry name" value="GroES-like"/>
    <property type="match status" value="1"/>
</dbReference>
<evidence type="ECO:0000259" key="5">
    <source>
        <dbReference type="SMART" id="SM00829"/>
    </source>
</evidence>
<dbReference type="InterPro" id="IPR002328">
    <property type="entry name" value="ADH_Zn_CS"/>
</dbReference>
<dbReference type="AlphaFoldDB" id="A0A7V3YGH2"/>
<protein>
    <submittedName>
        <fullName evidence="6">Alcohol dehydrogenase</fullName>
    </submittedName>
</protein>
<dbReference type="Gene3D" id="3.40.50.720">
    <property type="entry name" value="NAD(P)-binding Rossmann-like Domain"/>
    <property type="match status" value="1"/>
</dbReference>
<dbReference type="EMBL" id="DTFV01000067">
    <property type="protein sequence ID" value="HGI30625.1"/>
    <property type="molecule type" value="Genomic_DNA"/>
</dbReference>
<dbReference type="GO" id="GO:0008270">
    <property type="term" value="F:zinc ion binding"/>
    <property type="evidence" value="ECO:0007669"/>
    <property type="project" value="InterPro"/>
</dbReference>
<comment type="caution">
    <text evidence="6">The sequence shown here is derived from an EMBL/GenBank/DDBJ whole genome shotgun (WGS) entry which is preliminary data.</text>
</comment>
<dbReference type="InterPro" id="IPR020843">
    <property type="entry name" value="ER"/>
</dbReference>
<keyword evidence="3" id="KW-0560">Oxidoreductase</keyword>
<evidence type="ECO:0000256" key="2">
    <source>
        <dbReference type="ARBA" id="ARBA00022833"/>
    </source>
</evidence>
<dbReference type="InterPro" id="IPR013149">
    <property type="entry name" value="ADH-like_C"/>
</dbReference>